<comment type="caution">
    <text evidence="7">The sequence shown here is derived from an EMBL/GenBank/DDBJ whole genome shotgun (WGS) entry which is preliminary data.</text>
</comment>
<dbReference type="NCBIfam" id="TIGR00006">
    <property type="entry name" value="16S rRNA (cytosine(1402)-N(4))-methyltransferase RsmH"/>
    <property type="match status" value="1"/>
</dbReference>
<keyword evidence="5" id="KW-0949">S-adenosyl-L-methionine</keyword>
<dbReference type="AlphaFoldDB" id="A0A1F5G9S4"/>
<evidence type="ECO:0000256" key="4">
    <source>
        <dbReference type="ARBA" id="ARBA00022679"/>
    </source>
</evidence>
<dbReference type="PANTHER" id="PTHR11265:SF0">
    <property type="entry name" value="12S RRNA N4-METHYLCYTIDINE METHYLTRANSFERASE"/>
    <property type="match status" value="1"/>
</dbReference>
<dbReference type="InterPro" id="IPR023397">
    <property type="entry name" value="SAM-dep_MeTrfase_MraW_recog"/>
</dbReference>
<comment type="similarity">
    <text evidence="1">Belongs to the methyltransferase superfamily. RsmH family.</text>
</comment>
<evidence type="ECO:0000256" key="1">
    <source>
        <dbReference type="ARBA" id="ARBA00010396"/>
    </source>
</evidence>
<proteinExistence type="inferred from homology"/>
<protein>
    <submittedName>
        <fullName evidence="7">16S rRNA (Cytosine(1402)-N(4))-methyltransferase</fullName>
    </submittedName>
</protein>
<evidence type="ECO:0000313" key="7">
    <source>
        <dbReference type="EMBL" id="OGD88587.1"/>
    </source>
</evidence>
<dbReference type="EMBL" id="MFBD01000023">
    <property type="protein sequence ID" value="OGD88587.1"/>
    <property type="molecule type" value="Genomic_DNA"/>
</dbReference>
<organism evidence="7 8">
    <name type="scientific">Candidatus Curtissbacteria bacterium RIFCSPHIGHO2_02_FULL_40_16b</name>
    <dbReference type="NCBI Taxonomy" id="1797714"/>
    <lineage>
        <taxon>Bacteria</taxon>
        <taxon>Candidatus Curtissiibacteriota</taxon>
    </lineage>
</organism>
<dbReference type="STRING" id="1797714.A3D04_01125"/>
<dbReference type="GO" id="GO:0071424">
    <property type="term" value="F:rRNA (cytosine-N4-)-methyltransferase activity"/>
    <property type="evidence" value="ECO:0007669"/>
    <property type="project" value="TreeGrafter"/>
</dbReference>
<dbReference type="HAMAP" id="MF_01007">
    <property type="entry name" value="16SrRNA_methyltr_H"/>
    <property type="match status" value="1"/>
</dbReference>
<dbReference type="SUPFAM" id="SSF53335">
    <property type="entry name" value="S-adenosyl-L-methionine-dependent methyltransferases"/>
    <property type="match status" value="1"/>
</dbReference>
<keyword evidence="3 7" id="KW-0489">Methyltransferase</keyword>
<dbReference type="Pfam" id="PF01795">
    <property type="entry name" value="Methyltransf_5"/>
    <property type="match status" value="1"/>
</dbReference>
<dbReference type="InterPro" id="IPR002903">
    <property type="entry name" value="RsmH"/>
</dbReference>
<keyword evidence="4 7" id="KW-0808">Transferase</keyword>
<dbReference type="InterPro" id="IPR029063">
    <property type="entry name" value="SAM-dependent_MTases_sf"/>
</dbReference>
<dbReference type="GO" id="GO:0070475">
    <property type="term" value="P:rRNA base methylation"/>
    <property type="evidence" value="ECO:0007669"/>
    <property type="project" value="TreeGrafter"/>
</dbReference>
<dbReference type="PIRSF" id="PIRSF004486">
    <property type="entry name" value="MraW"/>
    <property type="match status" value="1"/>
</dbReference>
<sequence>MRYFHESVLTKEAIDFLRVKRGDLYIDATLGAAGHTREILKKGGKVLAIDRDPESTKFVETLKLKNLKVVNNNFSHIYKIAIEFGITKVSGILFDLGVSSHQIKDAKRGFSFRKNGPLDMRMEPNLAVTAADIVNNFEKRRLYEIFQNFADERLSRPIADAIFSTRQIKRISSTGELAQIIREVYARHKLKTKTDPATKVFQALRIIVNSELLNLEEGLLQTEKLLIQEGRLVVISFHSLEDAIVKRFFKGSKELKVLTKSPIGPTREEIERNPRSRSAKLRAAE</sequence>
<evidence type="ECO:0000256" key="2">
    <source>
        <dbReference type="ARBA" id="ARBA00022552"/>
    </source>
</evidence>
<evidence type="ECO:0000256" key="6">
    <source>
        <dbReference type="SAM" id="MobiDB-lite"/>
    </source>
</evidence>
<accession>A0A1F5G9S4</accession>
<evidence type="ECO:0000256" key="3">
    <source>
        <dbReference type="ARBA" id="ARBA00022603"/>
    </source>
</evidence>
<evidence type="ECO:0000313" key="8">
    <source>
        <dbReference type="Proteomes" id="UP000177369"/>
    </source>
</evidence>
<dbReference type="SUPFAM" id="SSF81799">
    <property type="entry name" value="Putative methyltransferase TM0872, insert domain"/>
    <property type="match status" value="1"/>
</dbReference>
<dbReference type="Gene3D" id="3.40.50.150">
    <property type="entry name" value="Vaccinia Virus protein VP39"/>
    <property type="match status" value="1"/>
</dbReference>
<feature type="compositionally biased region" description="Basic residues" evidence="6">
    <location>
        <begin position="275"/>
        <end position="285"/>
    </location>
</feature>
<dbReference type="PANTHER" id="PTHR11265">
    <property type="entry name" value="S-ADENOSYL-METHYLTRANSFERASE MRAW"/>
    <property type="match status" value="1"/>
</dbReference>
<keyword evidence="2" id="KW-0698">rRNA processing</keyword>
<gene>
    <name evidence="7" type="ORF">A3D04_01125</name>
</gene>
<reference evidence="7 8" key="1">
    <citation type="journal article" date="2016" name="Nat. Commun.">
        <title>Thousands of microbial genomes shed light on interconnected biogeochemical processes in an aquifer system.</title>
        <authorList>
            <person name="Anantharaman K."/>
            <person name="Brown C.T."/>
            <person name="Hug L.A."/>
            <person name="Sharon I."/>
            <person name="Castelle C.J."/>
            <person name="Probst A.J."/>
            <person name="Thomas B.C."/>
            <person name="Singh A."/>
            <person name="Wilkins M.J."/>
            <person name="Karaoz U."/>
            <person name="Brodie E.L."/>
            <person name="Williams K.H."/>
            <person name="Hubbard S.S."/>
            <person name="Banfield J.F."/>
        </authorList>
    </citation>
    <scope>NUCLEOTIDE SEQUENCE [LARGE SCALE GENOMIC DNA]</scope>
</reference>
<evidence type="ECO:0000256" key="5">
    <source>
        <dbReference type="ARBA" id="ARBA00022691"/>
    </source>
</evidence>
<name>A0A1F5G9S4_9BACT</name>
<feature type="region of interest" description="Disordered" evidence="6">
    <location>
        <begin position="263"/>
        <end position="285"/>
    </location>
</feature>
<dbReference type="Proteomes" id="UP000177369">
    <property type="component" value="Unassembled WGS sequence"/>
</dbReference>
<feature type="non-terminal residue" evidence="7">
    <location>
        <position position="285"/>
    </location>
</feature>
<dbReference type="Gene3D" id="1.10.150.170">
    <property type="entry name" value="Putative methyltransferase TM0872, insert domain"/>
    <property type="match status" value="1"/>
</dbReference>